<reference evidence="1 2" key="1">
    <citation type="journal article" date="2012" name="Int. J. Syst. Evol. Microbiol.">
        <title>Vibrio caribbeanicus sp. nov., isolated from the marine sponge Scleritoderma cyanea.</title>
        <authorList>
            <person name="Hoffmann M."/>
            <person name="Monday S.R."/>
            <person name="Allard M.W."/>
            <person name="Strain E.A."/>
            <person name="Whittaker P."/>
            <person name="Naum M."/>
            <person name="McCarthy P.J."/>
            <person name="Lopez J.V."/>
            <person name="Fischer M."/>
            <person name="Brown E.W."/>
        </authorList>
    </citation>
    <scope>NUCLEOTIDE SEQUENCE [LARGE SCALE GENOMIC DNA]</scope>
    <source>
        <strain evidence="2">DSMZ 21326</strain>
    </source>
</reference>
<proteinExistence type="predicted"/>
<dbReference type="Proteomes" id="UP000006228">
    <property type="component" value="Unassembled WGS sequence"/>
</dbReference>
<name>E8M1F8_PHOS4</name>
<evidence type="ECO:0000313" key="2">
    <source>
        <dbReference type="Proteomes" id="UP000006228"/>
    </source>
</evidence>
<dbReference type="AlphaFoldDB" id="E8M1F8"/>
<accession>E8M1F8</accession>
<protein>
    <submittedName>
        <fullName evidence="1">Uncharacterized protein</fullName>
    </submittedName>
</protein>
<sequence length="115" mass="13121">MNVINQNPYPMTRLTTSLILFLTTFAGVPSALAQESSLFLFALPEQRSENLHQTMQEYDLESERQTSFLDGVEYQPACEVKCGVRNTSLFLLHMVAEAKVDQEYRTSLILPNYEP</sequence>
<comment type="caution">
    <text evidence="1">The sequence shown here is derived from an EMBL/GenBank/DDBJ whole genome shotgun (WGS) entry which is preliminary data.</text>
</comment>
<dbReference type="EMBL" id="AEVT01000006">
    <property type="protein sequence ID" value="EGA72138.1"/>
    <property type="molecule type" value="Genomic_DNA"/>
</dbReference>
<dbReference type="eggNOG" id="ENOG5031P1A">
    <property type="taxonomic scope" value="Bacteria"/>
</dbReference>
<evidence type="ECO:0000313" key="1">
    <source>
        <dbReference type="EMBL" id="EGA72138.1"/>
    </source>
</evidence>
<organism evidence="1 2">
    <name type="scientific">Vibrio sinaloensis DSM 21326</name>
    <dbReference type="NCBI Taxonomy" id="945550"/>
    <lineage>
        <taxon>Bacteria</taxon>
        <taxon>Pseudomonadati</taxon>
        <taxon>Pseudomonadota</taxon>
        <taxon>Gammaproteobacteria</taxon>
        <taxon>Vibrionales</taxon>
        <taxon>Vibrionaceae</taxon>
        <taxon>Vibrio</taxon>
        <taxon>Vibrio oreintalis group</taxon>
    </lineage>
</organism>
<gene>
    <name evidence="1" type="ORF">VISI1226_05019</name>
</gene>